<protein>
    <submittedName>
        <fullName evidence="1">Uncharacterized protein</fullName>
    </submittedName>
</protein>
<accession>A0A1I3FU88</accession>
<proteinExistence type="predicted"/>
<sequence length="81" mass="8476">MGTTVKDLLPGIDFDAATLGTKQGGDDVFRAGPRADVVRVRQIAFPTTQGGRATYAVLVVKNIDESWALITDAATGRRGAG</sequence>
<name>A0A1I3FU88_9ACTN</name>
<dbReference type="EMBL" id="FOQG01000005">
    <property type="protein sequence ID" value="SFI14828.1"/>
    <property type="molecule type" value="Genomic_DNA"/>
</dbReference>
<organism evidence="1 2">
    <name type="scientific">Nocardioides psychrotolerans</name>
    <dbReference type="NCBI Taxonomy" id="1005945"/>
    <lineage>
        <taxon>Bacteria</taxon>
        <taxon>Bacillati</taxon>
        <taxon>Actinomycetota</taxon>
        <taxon>Actinomycetes</taxon>
        <taxon>Propionibacteriales</taxon>
        <taxon>Nocardioidaceae</taxon>
        <taxon>Nocardioides</taxon>
    </lineage>
</organism>
<dbReference type="Proteomes" id="UP000198649">
    <property type="component" value="Unassembled WGS sequence"/>
</dbReference>
<dbReference type="RefSeq" id="WP_091111942.1">
    <property type="nucleotide sequence ID" value="NZ_BKAF01000006.1"/>
</dbReference>
<dbReference type="AlphaFoldDB" id="A0A1I3FU88"/>
<evidence type="ECO:0000313" key="2">
    <source>
        <dbReference type="Proteomes" id="UP000198649"/>
    </source>
</evidence>
<dbReference type="STRING" id="1005945.SAMN05216561_105158"/>
<reference evidence="1 2" key="1">
    <citation type="submission" date="2016-10" db="EMBL/GenBank/DDBJ databases">
        <authorList>
            <person name="de Groot N.N."/>
        </authorList>
    </citation>
    <scope>NUCLEOTIDE SEQUENCE [LARGE SCALE GENOMIC DNA]</scope>
    <source>
        <strain evidence="1 2">CGMCC 1.11156</strain>
    </source>
</reference>
<keyword evidence="2" id="KW-1185">Reference proteome</keyword>
<gene>
    <name evidence="1" type="ORF">SAMN05216561_105158</name>
</gene>
<evidence type="ECO:0000313" key="1">
    <source>
        <dbReference type="EMBL" id="SFI14828.1"/>
    </source>
</evidence>